<gene>
    <name evidence="1" type="ORF">NZD86_02110</name>
</gene>
<dbReference type="Proteomes" id="UP001164803">
    <property type="component" value="Chromosome"/>
</dbReference>
<evidence type="ECO:0000313" key="1">
    <source>
        <dbReference type="EMBL" id="WAH37360.1"/>
    </source>
</evidence>
<accession>A0ABY6Z3N1</accession>
<dbReference type="Pfam" id="PF13171">
    <property type="entry name" value="DUF4004"/>
    <property type="match status" value="1"/>
</dbReference>
<evidence type="ECO:0000313" key="2">
    <source>
        <dbReference type="Proteomes" id="UP001164803"/>
    </source>
</evidence>
<dbReference type="EMBL" id="CP104064">
    <property type="protein sequence ID" value="WAH37360.1"/>
    <property type="molecule type" value="Genomic_DNA"/>
</dbReference>
<dbReference type="RefSeq" id="WP_268044841.1">
    <property type="nucleotide sequence ID" value="NZ_CP104064.1"/>
</dbReference>
<reference evidence="1" key="1">
    <citation type="submission" date="2022-08" db="EMBL/GenBank/DDBJ databases">
        <title>Alicyclobacillus dauci DSM2870, complete genome.</title>
        <authorList>
            <person name="Wang Q."/>
            <person name="Cai R."/>
            <person name="Wang Z."/>
        </authorList>
    </citation>
    <scope>NUCLEOTIDE SEQUENCE</scope>
    <source>
        <strain evidence="1">DSM 28700</strain>
    </source>
</reference>
<proteinExistence type="predicted"/>
<organism evidence="1 2">
    <name type="scientific">Alicyclobacillus dauci</name>
    <dbReference type="NCBI Taxonomy" id="1475485"/>
    <lineage>
        <taxon>Bacteria</taxon>
        <taxon>Bacillati</taxon>
        <taxon>Bacillota</taxon>
        <taxon>Bacilli</taxon>
        <taxon>Bacillales</taxon>
        <taxon>Alicyclobacillaceae</taxon>
        <taxon>Alicyclobacillus</taxon>
    </lineage>
</organism>
<keyword evidence="2" id="KW-1185">Reference proteome</keyword>
<name>A0ABY6Z3N1_9BACL</name>
<protein>
    <submittedName>
        <fullName evidence="1">YhbD family protein</fullName>
    </submittedName>
</protein>
<sequence length="207" mass="23691">MDQELLSKKELLDLTGISYGQLYRWKRKNLIPDDWFIRKSTFTGQETFFPRERMLQRIEQIKNMKDDLSLDEMADVFSPNPSDISLSLDDVMERNIVTNVALDVYSGRNPGVNRLSFEQLVHLYVLDVALKTGEISVNEGPILLETLEEHYGAFEGRNCGLKFVRKLGTSLCVLYSIPGEVYFDSGTKTVFQVDLPQCIEELKVKLG</sequence>
<dbReference type="InterPro" id="IPR025063">
    <property type="entry name" value="DUF4004"/>
</dbReference>